<dbReference type="InterPro" id="IPR012312">
    <property type="entry name" value="Hemerythrin-like"/>
</dbReference>
<evidence type="ECO:0000313" key="3">
    <source>
        <dbReference type="Proteomes" id="UP000321367"/>
    </source>
</evidence>
<comment type="caution">
    <text evidence="2">The sequence shown here is derived from an EMBL/GenBank/DDBJ whole genome shotgun (WGS) entry which is preliminary data.</text>
</comment>
<reference evidence="2 3" key="1">
    <citation type="submission" date="2019-08" db="EMBL/GenBank/DDBJ databases">
        <title>Genome sequence of Gillisia hiemivivida IC154 (type strain).</title>
        <authorList>
            <person name="Bowman J.P."/>
        </authorList>
    </citation>
    <scope>NUCLEOTIDE SEQUENCE [LARGE SCALE GENOMIC DNA]</scope>
    <source>
        <strain evidence="2 3">IC154</strain>
    </source>
</reference>
<name>A0A5C6ZVZ1_9FLAO</name>
<dbReference type="EMBL" id="VORY01000005">
    <property type="protein sequence ID" value="TXD94410.1"/>
    <property type="molecule type" value="Genomic_DNA"/>
</dbReference>
<dbReference type="RefSeq" id="WP_146931467.1">
    <property type="nucleotide sequence ID" value="NZ_CBCSHZ010000007.1"/>
</dbReference>
<dbReference type="AlphaFoldDB" id="A0A5C6ZVZ1"/>
<proteinExistence type="predicted"/>
<evidence type="ECO:0000259" key="1">
    <source>
        <dbReference type="Pfam" id="PF01814"/>
    </source>
</evidence>
<dbReference type="OrthoDB" id="9793254at2"/>
<keyword evidence="3" id="KW-1185">Reference proteome</keyword>
<dbReference type="Pfam" id="PF01814">
    <property type="entry name" value="Hemerythrin"/>
    <property type="match status" value="1"/>
</dbReference>
<accession>A0A5C6ZVZ1</accession>
<gene>
    <name evidence="2" type="ORF">ES724_07120</name>
</gene>
<dbReference type="Gene3D" id="1.20.120.520">
    <property type="entry name" value="nmb1532 protein domain like"/>
    <property type="match status" value="1"/>
</dbReference>
<protein>
    <submittedName>
        <fullName evidence="2">Hemerythrin domain-containing protein</fullName>
    </submittedName>
</protein>
<sequence>MDNKKPLKRHEALKPLSRQHHFGLLFSWKIRKGFTEDISIDRLKGYANWFFIHEIEPHFKLEEDHIFPILDASHPLIIRALKEHRRIEQLFNDHDDLKNSLSLLEAKLEAHIRFEERVLFTEIQQMATKEELEKIEKIHFDSGSKEDYPDPFWEKS</sequence>
<organism evidence="2 3">
    <name type="scientific">Gillisia hiemivivida</name>
    <dbReference type="NCBI Taxonomy" id="291190"/>
    <lineage>
        <taxon>Bacteria</taxon>
        <taxon>Pseudomonadati</taxon>
        <taxon>Bacteroidota</taxon>
        <taxon>Flavobacteriia</taxon>
        <taxon>Flavobacteriales</taxon>
        <taxon>Flavobacteriaceae</taxon>
        <taxon>Gillisia</taxon>
    </lineage>
</organism>
<dbReference type="Proteomes" id="UP000321367">
    <property type="component" value="Unassembled WGS sequence"/>
</dbReference>
<feature type="domain" description="Hemerythrin-like" evidence="1">
    <location>
        <begin position="40"/>
        <end position="122"/>
    </location>
</feature>
<evidence type="ECO:0000313" key="2">
    <source>
        <dbReference type="EMBL" id="TXD94410.1"/>
    </source>
</evidence>